<comment type="caution">
    <text evidence="3">The sequence shown here is derived from an EMBL/GenBank/DDBJ whole genome shotgun (WGS) entry which is preliminary data.</text>
</comment>
<dbReference type="HOGENOM" id="CLU_033666_0_4_1"/>
<dbReference type="InterPro" id="IPR052338">
    <property type="entry name" value="Transposase_5"/>
</dbReference>
<dbReference type="Pfam" id="PF13358">
    <property type="entry name" value="DDE_3"/>
    <property type="match status" value="1"/>
</dbReference>
<keyword evidence="4" id="KW-1185">Reference proteome</keyword>
<dbReference type="Gene3D" id="3.30.420.10">
    <property type="entry name" value="Ribonuclease H-like superfamily/Ribonuclease H"/>
    <property type="match status" value="1"/>
</dbReference>
<dbReference type="PANTHER" id="PTHR23022">
    <property type="entry name" value="TRANSPOSABLE ELEMENT-RELATED"/>
    <property type="match status" value="1"/>
</dbReference>
<reference evidence="3 4" key="1">
    <citation type="journal article" date="2012" name="Plant Cell">
        <title>Genome comparison of barley and maize smut fungi reveals targeted loss of RNA silencing components and species-specific presence of transposable elements.</title>
        <authorList>
            <person name="Laurie J.D."/>
            <person name="Ali S."/>
            <person name="Linning R."/>
            <person name="Mannhaupt G."/>
            <person name="Wong P."/>
            <person name="Gueldener U."/>
            <person name="Muensterkoetter M."/>
            <person name="Moore R."/>
            <person name="Kahmann R."/>
            <person name="Bakkeren G."/>
            <person name="Schirawski J."/>
        </authorList>
    </citation>
    <scope>NUCLEOTIDE SEQUENCE [LARGE SCALE GENOMIC DNA]</scope>
    <source>
        <strain evidence="4">Uh4875-4</strain>
    </source>
</reference>
<dbReference type="eggNOG" id="ENOG502RZ4M">
    <property type="taxonomic scope" value="Eukaryota"/>
</dbReference>
<protein>
    <submittedName>
        <fullName evidence="3">Probable transposase</fullName>
    </submittedName>
</protein>
<dbReference type="SUPFAM" id="SSF46689">
    <property type="entry name" value="Homeodomain-like"/>
    <property type="match status" value="1"/>
</dbReference>
<organism evidence="3 4">
    <name type="scientific">Ustilago hordei</name>
    <name type="common">Barley covered smut fungus</name>
    <dbReference type="NCBI Taxonomy" id="120017"/>
    <lineage>
        <taxon>Eukaryota</taxon>
        <taxon>Fungi</taxon>
        <taxon>Dikarya</taxon>
        <taxon>Basidiomycota</taxon>
        <taxon>Ustilaginomycotina</taxon>
        <taxon>Ustilaginomycetes</taxon>
        <taxon>Ustilaginales</taxon>
        <taxon>Ustilaginaceae</taxon>
        <taxon>Ustilago</taxon>
    </lineage>
</organism>
<dbReference type="InterPro" id="IPR036397">
    <property type="entry name" value="RNaseH_sf"/>
</dbReference>
<dbReference type="PANTHER" id="PTHR23022:SF135">
    <property type="entry name" value="SI:DKEY-77F5.3"/>
    <property type="match status" value="1"/>
</dbReference>
<dbReference type="Proteomes" id="UP000006174">
    <property type="component" value="Unassembled WGS sequence"/>
</dbReference>
<evidence type="ECO:0000259" key="2">
    <source>
        <dbReference type="Pfam" id="PF13358"/>
    </source>
</evidence>
<feature type="domain" description="Tc1-like transposase DDE" evidence="2">
    <location>
        <begin position="186"/>
        <end position="297"/>
    </location>
</feature>
<dbReference type="InterPro" id="IPR009057">
    <property type="entry name" value="Homeodomain-like_sf"/>
</dbReference>
<evidence type="ECO:0000313" key="4">
    <source>
        <dbReference type="Proteomes" id="UP000006174"/>
    </source>
</evidence>
<evidence type="ECO:0000313" key="3">
    <source>
        <dbReference type="EMBL" id="CCF49779.1"/>
    </source>
</evidence>
<accession>I2FS86</accession>
<sequence length="339" mass="38961">MPKTTPERCRLALFHIQNGESTCSVAEQLGMSKSTVNHISKSTSADVPKSKGGRPRKLQPCHVHFLDHYFELNSTSTVRKACHALQETFQIKACPTTVRKALHYCHYKAQRLVKKPKLLKRHYKAHHKFANEHKDMTVEDWKKVVWLDETKINFFGPDGKQFCWIKNAGFNSKLVRLTVKFGSSFIMIWGCMTWEGVGGMCLVLGTMNSDQYIDILNGKLVKTISDLQLQHAYTNIMFQQDNDPKHTLKKTITGLESNSIKVMQWPVQLPDLNLIEHLWHHLKMQLSQYSMIAKSRDELLKRCEAEWTVITPETCRMLIESMPDCIKAVLKAKGGNTKY</sequence>
<dbReference type="AlphaFoldDB" id="I2FS86"/>
<name>I2FS86_USTHO</name>
<dbReference type="EMBL" id="CAGI01000148">
    <property type="protein sequence ID" value="CCF49779.1"/>
    <property type="molecule type" value="Genomic_DNA"/>
</dbReference>
<feature type="compositionally biased region" description="Polar residues" evidence="1">
    <location>
        <begin position="36"/>
        <end position="45"/>
    </location>
</feature>
<feature type="region of interest" description="Disordered" evidence="1">
    <location>
        <begin position="36"/>
        <end position="56"/>
    </location>
</feature>
<evidence type="ECO:0000256" key="1">
    <source>
        <dbReference type="SAM" id="MobiDB-lite"/>
    </source>
</evidence>
<gene>
    <name evidence="3" type="ORF">UHOR_10023</name>
</gene>
<dbReference type="STRING" id="1128400.I2FS86"/>
<dbReference type="OMA" id="AMERKRC"/>
<dbReference type="InterPro" id="IPR038717">
    <property type="entry name" value="Tc1-like_DDE_dom"/>
</dbReference>
<proteinExistence type="predicted"/>
<dbReference type="GO" id="GO:0003676">
    <property type="term" value="F:nucleic acid binding"/>
    <property type="evidence" value="ECO:0007669"/>
    <property type="project" value="InterPro"/>
</dbReference>